<sequence length="264" mass="30321">MPYISKFNKTGINRVMGDYPKKAIDIEFDESLFTKTDDETVYLLLHVVEKVKGIILYPKPEIGDASLEMIEPPYNLLFVFHNKPYQGRKKGANGQYEAITIEPSIAERFYYGACSDVWEDFERDNITGHTLKGFLTLSDSDTIQEKFLGLESDNPKKQMYLSEYITVNKTPVALEALSPINIKSLVTEVENKDSKASQNKRESYDDRVKWVCETYARDFEIKDVPKSLREVASGLADNLIDNDDTIRTEAETWMRLLENVMKSK</sequence>
<dbReference type="HOGENOM" id="CLU_1052592_0_0_3"/>
<protein>
    <submittedName>
        <fullName evidence="1">Putative serine protein kinase, PrkA</fullName>
    </submittedName>
</protein>
<dbReference type="Proteomes" id="UP000008206">
    <property type="component" value="Chromosome"/>
</dbReference>
<reference evidence="2" key="1">
    <citation type="journal article" date="2011" name="MBio">
        <title>Novel metabolic attributes of the genus Cyanothece, comprising a group of unicellular nitrogen-fixing Cyanobacteria.</title>
        <authorList>
            <person name="Bandyopadhyay A."/>
            <person name="Elvitigala T."/>
            <person name="Welsh E."/>
            <person name="Stockel J."/>
            <person name="Liberton M."/>
            <person name="Min H."/>
            <person name="Sherman L.A."/>
            <person name="Pakrasi H.B."/>
        </authorList>
    </citation>
    <scope>NUCLEOTIDE SEQUENCE [LARGE SCALE GENOMIC DNA]</scope>
    <source>
        <strain evidence="2">PCC 7822</strain>
    </source>
</reference>
<keyword evidence="1" id="KW-0808">Transferase</keyword>
<accession>E0UHR1</accession>
<keyword evidence="2" id="KW-1185">Reference proteome</keyword>
<proteinExistence type="predicted"/>
<evidence type="ECO:0000313" key="2">
    <source>
        <dbReference type="Proteomes" id="UP000008206"/>
    </source>
</evidence>
<keyword evidence="1" id="KW-0418">Kinase</keyword>
<organism evidence="1 2">
    <name type="scientific">Gloeothece verrucosa (strain PCC 7822)</name>
    <name type="common">Cyanothece sp. (strain PCC 7822)</name>
    <dbReference type="NCBI Taxonomy" id="497965"/>
    <lineage>
        <taxon>Bacteria</taxon>
        <taxon>Bacillati</taxon>
        <taxon>Cyanobacteriota</taxon>
        <taxon>Cyanophyceae</taxon>
        <taxon>Oscillatoriophycideae</taxon>
        <taxon>Chroococcales</taxon>
        <taxon>Aphanothecaceae</taxon>
        <taxon>Gloeothece</taxon>
        <taxon>Gloeothece verrucosa</taxon>
    </lineage>
</organism>
<name>E0UHR1_GLOV7</name>
<dbReference type="AlphaFoldDB" id="E0UHR1"/>
<gene>
    <name evidence="1" type="ordered locus">Cyan7822_1317</name>
</gene>
<dbReference type="GO" id="GO:0016301">
    <property type="term" value="F:kinase activity"/>
    <property type="evidence" value="ECO:0007669"/>
    <property type="project" value="UniProtKB-KW"/>
</dbReference>
<evidence type="ECO:0000313" key="1">
    <source>
        <dbReference type="EMBL" id="ADN13318.1"/>
    </source>
</evidence>
<dbReference type="KEGG" id="cyj:Cyan7822_1317"/>
<dbReference type="EMBL" id="CP002198">
    <property type="protein sequence ID" value="ADN13318.1"/>
    <property type="molecule type" value="Genomic_DNA"/>
</dbReference>